<dbReference type="Proteomes" id="UP001295469">
    <property type="component" value="Chromosome C06"/>
</dbReference>
<proteinExistence type="predicted"/>
<organism evidence="2">
    <name type="scientific">Brassica napus</name>
    <name type="common">Rape</name>
    <dbReference type="NCBI Taxonomy" id="3708"/>
    <lineage>
        <taxon>Eukaryota</taxon>
        <taxon>Viridiplantae</taxon>
        <taxon>Streptophyta</taxon>
        <taxon>Embryophyta</taxon>
        <taxon>Tracheophyta</taxon>
        <taxon>Spermatophyta</taxon>
        <taxon>Magnoliopsida</taxon>
        <taxon>eudicotyledons</taxon>
        <taxon>Gunneridae</taxon>
        <taxon>Pentapetalae</taxon>
        <taxon>rosids</taxon>
        <taxon>malvids</taxon>
        <taxon>Brassicales</taxon>
        <taxon>Brassicaceae</taxon>
        <taxon>Brassiceae</taxon>
        <taxon>Brassica</taxon>
    </lineage>
</organism>
<feature type="region of interest" description="Disordered" evidence="1">
    <location>
        <begin position="77"/>
        <end position="107"/>
    </location>
</feature>
<feature type="region of interest" description="Disordered" evidence="1">
    <location>
        <begin position="136"/>
        <end position="169"/>
    </location>
</feature>
<dbReference type="EMBL" id="HG994370">
    <property type="protein sequence ID" value="CAF2060835.1"/>
    <property type="molecule type" value="Genomic_DNA"/>
</dbReference>
<reference evidence="2" key="1">
    <citation type="submission" date="2021-01" db="EMBL/GenBank/DDBJ databases">
        <authorList>
            <consortium name="Genoscope - CEA"/>
            <person name="William W."/>
        </authorList>
    </citation>
    <scope>NUCLEOTIDE SEQUENCE</scope>
</reference>
<feature type="compositionally biased region" description="Basic and acidic residues" evidence="1">
    <location>
        <begin position="77"/>
        <end position="91"/>
    </location>
</feature>
<evidence type="ECO:0000256" key="1">
    <source>
        <dbReference type="SAM" id="MobiDB-lite"/>
    </source>
</evidence>
<accession>A0A816QIH0</accession>
<evidence type="ECO:0000313" key="2">
    <source>
        <dbReference type="EMBL" id="CAF2060835.1"/>
    </source>
</evidence>
<gene>
    <name evidence="2" type="ORF">DARMORV10_C06P31980.1</name>
</gene>
<name>A0A816QIH0_BRANA</name>
<sequence length="169" mass="18697">MEVAVNRVVAVVVQGVAVAGCKERGAAVQGVAAVAVKDVRTMVVLLHKKVVLGNEQRPNGDTEPVNDNPENRLAIWDLKEPKDQYPRRADLKPVSADLGKDDSAKRQTSYTNASAFVMRNQNIRSEVAERVVHMGHRRPPDYNHPACEQLLETRLQDHGAEEKDPTDTD</sequence>
<dbReference type="PROSITE" id="PS51257">
    <property type="entry name" value="PROKAR_LIPOPROTEIN"/>
    <property type="match status" value="1"/>
</dbReference>
<protein>
    <submittedName>
        <fullName evidence="2">(rape) hypothetical protein</fullName>
    </submittedName>
</protein>
<dbReference type="AlphaFoldDB" id="A0A816QIH0"/>
<feature type="compositionally biased region" description="Basic and acidic residues" evidence="1">
    <location>
        <begin position="154"/>
        <end position="169"/>
    </location>
</feature>